<dbReference type="Proteomes" id="UP000184749">
    <property type="component" value="Chromosome"/>
</dbReference>
<proteinExistence type="predicted"/>
<name>A0A1L5NLP1_9HYPH</name>
<sequence length="63" mass="7313">MARRFVMMRYRPPLKVEAIADAKIKTEIDARVLAQIANRERPAKEYPDAGLKSVFHRSSERIN</sequence>
<dbReference type="RefSeq" id="WP_156886457.1">
    <property type="nucleotide sequence ID" value="NZ_CP017101.1"/>
</dbReference>
<dbReference type="AlphaFoldDB" id="A0A1L5NLP1"/>
<evidence type="ECO:0000313" key="1">
    <source>
        <dbReference type="EMBL" id="APO68825.1"/>
    </source>
</evidence>
<organism evidence="1 2">
    <name type="scientific">Rhizobium gallicum</name>
    <dbReference type="NCBI Taxonomy" id="56730"/>
    <lineage>
        <taxon>Bacteria</taxon>
        <taxon>Pseudomonadati</taxon>
        <taxon>Pseudomonadota</taxon>
        <taxon>Alphaproteobacteria</taxon>
        <taxon>Hyphomicrobiales</taxon>
        <taxon>Rhizobiaceae</taxon>
        <taxon>Rhizobium/Agrobacterium group</taxon>
        <taxon>Rhizobium</taxon>
    </lineage>
</organism>
<dbReference type="EMBL" id="CP017101">
    <property type="protein sequence ID" value="APO68825.1"/>
    <property type="molecule type" value="Genomic_DNA"/>
</dbReference>
<protein>
    <submittedName>
        <fullName evidence="1">Uncharacterized protein</fullName>
    </submittedName>
</protein>
<reference evidence="1 2" key="1">
    <citation type="submission" date="2016-09" db="EMBL/GenBank/DDBJ databases">
        <title>The complete genome sequences of Rhizobium gallicum, symbiovars gallicum and phaseoli, symbionts associated to common bean (Phaseolus vulgaris).</title>
        <authorList>
            <person name="Bustos P."/>
            <person name="Santamaria R.I."/>
            <person name="Perez-Carrascal O.M."/>
            <person name="Juarez S."/>
            <person name="Lozano L."/>
            <person name="Martinez-Flores I."/>
            <person name="Martinez-Romero E."/>
            <person name="Cevallos M."/>
            <person name="Romero D."/>
            <person name="Davila G."/>
            <person name="Gonzalez V."/>
        </authorList>
    </citation>
    <scope>NUCLEOTIDE SEQUENCE [LARGE SCALE GENOMIC DNA]</scope>
    <source>
        <strain evidence="1 2">IE4872</strain>
    </source>
</reference>
<gene>
    <name evidence="1" type="ORF">IE4872_CH03225</name>
</gene>
<accession>A0A1L5NLP1</accession>
<evidence type="ECO:0000313" key="2">
    <source>
        <dbReference type="Proteomes" id="UP000184749"/>
    </source>
</evidence>